<sequence>MFQYGPTGTRAWPALPPQNYRPDSNAYPRFNDERRVDEMFSNQDISRRPYPDFGFTNYYLGEVYRPNDLTGEVVKSWMAKNVAIHSDLPRALPLYQFSVHRRETRTDEVLNVIRPIYPTVHLKQTDQCAHQRPVQQIDWLVGNVRLDT</sequence>
<gene>
    <name evidence="1" type="ORF">SLS60_004023</name>
</gene>
<proteinExistence type="predicted"/>
<accession>A0ABR3RQB3</accession>
<comment type="caution">
    <text evidence="1">The sequence shown here is derived from an EMBL/GenBank/DDBJ whole genome shotgun (WGS) entry which is preliminary data.</text>
</comment>
<dbReference type="EMBL" id="JAKJXO020000004">
    <property type="protein sequence ID" value="KAL1606617.1"/>
    <property type="molecule type" value="Genomic_DNA"/>
</dbReference>
<protein>
    <submittedName>
        <fullName evidence="1">Uncharacterized protein</fullName>
    </submittedName>
</protein>
<reference evidence="1 2" key="1">
    <citation type="submission" date="2024-02" db="EMBL/GenBank/DDBJ databases">
        <title>De novo assembly and annotation of 12 fungi associated with fruit tree decline syndrome in Ontario, Canada.</title>
        <authorList>
            <person name="Sulman M."/>
            <person name="Ellouze W."/>
            <person name="Ilyukhin E."/>
        </authorList>
    </citation>
    <scope>NUCLEOTIDE SEQUENCE [LARGE SCALE GENOMIC DNA]</scope>
    <source>
        <strain evidence="1 2">M42-189</strain>
    </source>
</reference>
<organism evidence="1 2">
    <name type="scientific">Paraconiothyrium brasiliense</name>
    <dbReference type="NCBI Taxonomy" id="300254"/>
    <lineage>
        <taxon>Eukaryota</taxon>
        <taxon>Fungi</taxon>
        <taxon>Dikarya</taxon>
        <taxon>Ascomycota</taxon>
        <taxon>Pezizomycotina</taxon>
        <taxon>Dothideomycetes</taxon>
        <taxon>Pleosporomycetidae</taxon>
        <taxon>Pleosporales</taxon>
        <taxon>Massarineae</taxon>
        <taxon>Didymosphaeriaceae</taxon>
        <taxon>Paraconiothyrium</taxon>
    </lineage>
</organism>
<evidence type="ECO:0000313" key="1">
    <source>
        <dbReference type="EMBL" id="KAL1606617.1"/>
    </source>
</evidence>
<evidence type="ECO:0000313" key="2">
    <source>
        <dbReference type="Proteomes" id="UP001521785"/>
    </source>
</evidence>
<dbReference type="Proteomes" id="UP001521785">
    <property type="component" value="Unassembled WGS sequence"/>
</dbReference>
<name>A0ABR3RQB3_9PLEO</name>
<keyword evidence="2" id="KW-1185">Reference proteome</keyword>